<comment type="cofactor">
    <cofactor evidence="1">
        <name>pyridoxal 5'-phosphate</name>
        <dbReference type="ChEBI" id="CHEBI:597326"/>
    </cofactor>
</comment>
<dbReference type="OMA" id="YYFIQMP"/>
<keyword evidence="2" id="KW-0032">Aminotransferase</keyword>
<dbReference type="Gene3D" id="3.40.640.10">
    <property type="entry name" value="Type I PLP-dependent aspartate aminotransferase-like (Major domain)"/>
    <property type="match status" value="1"/>
</dbReference>
<dbReference type="CDD" id="cd00609">
    <property type="entry name" value="AAT_like"/>
    <property type="match status" value="1"/>
</dbReference>
<dbReference type="AlphaFoldDB" id="A0A7M7RF96"/>
<dbReference type="InParanoid" id="A0A7M7RF96"/>
<dbReference type="FunFam" id="3.90.1150.10:FF:000166">
    <property type="entry name" value="Kynurenine/alpha-aminoadipate aminotransferase, mitochondrial"/>
    <property type="match status" value="1"/>
</dbReference>
<dbReference type="Pfam" id="PF00155">
    <property type="entry name" value="Aminotran_1_2"/>
    <property type="match status" value="1"/>
</dbReference>
<organism evidence="6 7">
    <name type="scientific">Strongylocentrotus purpuratus</name>
    <name type="common">Purple sea urchin</name>
    <dbReference type="NCBI Taxonomy" id="7668"/>
    <lineage>
        <taxon>Eukaryota</taxon>
        <taxon>Metazoa</taxon>
        <taxon>Echinodermata</taxon>
        <taxon>Eleutherozoa</taxon>
        <taxon>Echinozoa</taxon>
        <taxon>Echinoidea</taxon>
        <taxon>Euechinoidea</taxon>
        <taxon>Echinacea</taxon>
        <taxon>Camarodonta</taxon>
        <taxon>Echinidea</taxon>
        <taxon>Strongylocentrotidae</taxon>
        <taxon>Strongylocentrotus</taxon>
    </lineage>
</organism>
<reference evidence="6" key="2">
    <citation type="submission" date="2021-01" db="UniProtKB">
        <authorList>
            <consortium name="EnsemblMetazoa"/>
        </authorList>
    </citation>
    <scope>IDENTIFICATION</scope>
</reference>
<dbReference type="EnsemblMetazoa" id="XM_792467">
    <property type="protein sequence ID" value="XP_797560"/>
    <property type="gene ID" value="LOC592969"/>
</dbReference>
<dbReference type="GO" id="GO:0016212">
    <property type="term" value="F:kynurenine-oxoglutarate transaminase activity"/>
    <property type="evidence" value="ECO:0000318"/>
    <property type="project" value="GO_Central"/>
</dbReference>
<dbReference type="PANTHER" id="PTHR42790:SF19">
    <property type="entry name" value="KYNURENINE_ALPHA-AMINOADIPATE AMINOTRANSFERASE, MITOCHONDRIAL"/>
    <property type="match status" value="1"/>
</dbReference>
<dbReference type="GO" id="GO:1901605">
    <property type="term" value="P:alpha-amino acid metabolic process"/>
    <property type="evidence" value="ECO:0000318"/>
    <property type="project" value="GO_Central"/>
</dbReference>
<evidence type="ECO:0000313" key="7">
    <source>
        <dbReference type="Proteomes" id="UP000007110"/>
    </source>
</evidence>
<evidence type="ECO:0000256" key="1">
    <source>
        <dbReference type="ARBA" id="ARBA00001933"/>
    </source>
</evidence>
<keyword evidence="3" id="KW-0808">Transferase</keyword>
<feature type="domain" description="Aminotransferase class I/classII large" evidence="5">
    <location>
        <begin position="57"/>
        <end position="415"/>
    </location>
</feature>
<name>A0A7M7RF96_STRPU</name>
<dbReference type="OrthoDB" id="691673at2759"/>
<dbReference type="Proteomes" id="UP000007110">
    <property type="component" value="Unassembled WGS sequence"/>
</dbReference>
<keyword evidence="4" id="KW-0663">Pyridoxal phosphate</keyword>
<dbReference type="GO" id="GO:0030170">
    <property type="term" value="F:pyridoxal phosphate binding"/>
    <property type="evidence" value="ECO:0007669"/>
    <property type="project" value="InterPro"/>
</dbReference>
<sequence>MKMNYAEFLSEAGAKRRPSPLRKFSRIGREATRPLINMSPGLPHNDLCQFVGAKFQLRDGSTLELTEEDCQIAYNYGHTDGIKPLLTYLSDLTVRVHHPPTYQDNDTEKQLRVMINQGGCHGISSAARLILSQGSLCLVQERSYPTFMEALRYIGATPLGIKMEEDGPDMAHFREIMSAWDPNDKEKWATRPKLFYLVPNGNNPSGETVSLVKKQEIYALAQKYDFIVLEDDAYYYMQYDGPLIPSFLSMDVDGRVIRCDSFSKILGAGYRLGWVSGPNALLTRMMYELQVDSQHANLLSQVLFNSQFQQWGIDGFLRHTDTAREFYKRRRDIIAKAAEDHLTGLATWSVPRAGLFLWMKLLTVRDAEEFLLDQVLKNDVLLTPGGIFLMDQSQPSSYIRVAFSVGPEEDLAKGMKILAETIREFNQTQAQSPH</sequence>
<dbReference type="GeneID" id="592969"/>
<evidence type="ECO:0000313" key="6">
    <source>
        <dbReference type="EnsemblMetazoa" id="XP_797560"/>
    </source>
</evidence>
<accession>A0A7M7RF96</accession>
<evidence type="ECO:0000256" key="2">
    <source>
        <dbReference type="ARBA" id="ARBA00022576"/>
    </source>
</evidence>
<dbReference type="KEGG" id="spu:592969"/>
<dbReference type="SUPFAM" id="SSF53383">
    <property type="entry name" value="PLP-dependent transferases"/>
    <property type="match status" value="1"/>
</dbReference>
<dbReference type="PANTHER" id="PTHR42790">
    <property type="entry name" value="AMINOTRANSFERASE"/>
    <property type="match status" value="1"/>
</dbReference>
<keyword evidence="7" id="KW-1185">Reference proteome</keyword>
<evidence type="ECO:0000259" key="5">
    <source>
        <dbReference type="Pfam" id="PF00155"/>
    </source>
</evidence>
<dbReference type="InterPro" id="IPR015421">
    <property type="entry name" value="PyrdxlP-dep_Trfase_major"/>
</dbReference>
<evidence type="ECO:0000256" key="4">
    <source>
        <dbReference type="ARBA" id="ARBA00022898"/>
    </source>
</evidence>
<evidence type="ECO:0000256" key="3">
    <source>
        <dbReference type="ARBA" id="ARBA00022679"/>
    </source>
</evidence>
<dbReference type="InterPro" id="IPR050859">
    <property type="entry name" value="Class-I_PLP-dep_aminotransf"/>
</dbReference>
<protein>
    <recommendedName>
        <fullName evidence="5">Aminotransferase class I/classII large domain-containing protein</fullName>
    </recommendedName>
</protein>
<proteinExistence type="predicted"/>
<dbReference type="InterPro" id="IPR004839">
    <property type="entry name" value="Aminotransferase_I/II_large"/>
</dbReference>
<reference evidence="7" key="1">
    <citation type="submission" date="2015-02" db="EMBL/GenBank/DDBJ databases">
        <title>Genome sequencing for Strongylocentrotus purpuratus.</title>
        <authorList>
            <person name="Murali S."/>
            <person name="Liu Y."/>
            <person name="Vee V."/>
            <person name="English A."/>
            <person name="Wang M."/>
            <person name="Skinner E."/>
            <person name="Han Y."/>
            <person name="Muzny D.M."/>
            <person name="Worley K.C."/>
            <person name="Gibbs R.A."/>
        </authorList>
    </citation>
    <scope>NUCLEOTIDE SEQUENCE</scope>
</reference>
<dbReference type="InterPro" id="IPR015424">
    <property type="entry name" value="PyrdxlP-dep_Trfase"/>
</dbReference>
<dbReference type="RefSeq" id="XP_797560.4">
    <property type="nucleotide sequence ID" value="XM_792467.4"/>
</dbReference>